<dbReference type="CDD" id="cd03230">
    <property type="entry name" value="ABC_DR_subfamily_A"/>
    <property type="match status" value="1"/>
</dbReference>
<evidence type="ECO:0000256" key="3">
    <source>
        <dbReference type="ARBA" id="ARBA00022840"/>
    </source>
</evidence>
<dbReference type="PROSITE" id="PS50893">
    <property type="entry name" value="ABC_TRANSPORTER_2"/>
    <property type="match status" value="1"/>
</dbReference>
<evidence type="ECO:0000259" key="4">
    <source>
        <dbReference type="PROSITE" id="PS50893"/>
    </source>
</evidence>
<dbReference type="RefSeq" id="WP_185009775.1">
    <property type="nucleotide sequence ID" value="NZ_BAAAUI010000007.1"/>
</dbReference>
<dbReference type="AlphaFoldDB" id="A0A7W7CJN6"/>
<dbReference type="InterPro" id="IPR003439">
    <property type="entry name" value="ABC_transporter-like_ATP-bd"/>
</dbReference>
<accession>A0A7W7CJN6</accession>
<dbReference type="EMBL" id="JACHMH010000001">
    <property type="protein sequence ID" value="MBB4682454.1"/>
    <property type="molecule type" value="Genomic_DNA"/>
</dbReference>
<dbReference type="Proteomes" id="UP000533598">
    <property type="component" value="Unassembled WGS sequence"/>
</dbReference>
<evidence type="ECO:0000313" key="6">
    <source>
        <dbReference type="Proteomes" id="UP000533598"/>
    </source>
</evidence>
<dbReference type="InterPro" id="IPR003593">
    <property type="entry name" value="AAA+_ATPase"/>
</dbReference>
<comment type="caution">
    <text evidence="5">The sequence shown here is derived from an EMBL/GenBank/DDBJ whole genome shotgun (WGS) entry which is preliminary data.</text>
</comment>
<dbReference type="InterPro" id="IPR027417">
    <property type="entry name" value="P-loop_NTPase"/>
</dbReference>
<dbReference type="PANTHER" id="PTHR42939">
    <property type="entry name" value="ABC TRANSPORTER ATP-BINDING PROTEIN ALBC-RELATED"/>
    <property type="match status" value="1"/>
</dbReference>
<dbReference type="PANTHER" id="PTHR42939:SF1">
    <property type="entry name" value="ABC TRANSPORTER ATP-BINDING PROTEIN ALBC-RELATED"/>
    <property type="match status" value="1"/>
</dbReference>
<dbReference type="Pfam" id="PF00005">
    <property type="entry name" value="ABC_tran"/>
    <property type="match status" value="1"/>
</dbReference>
<dbReference type="GO" id="GO:0016887">
    <property type="term" value="F:ATP hydrolysis activity"/>
    <property type="evidence" value="ECO:0007669"/>
    <property type="project" value="InterPro"/>
</dbReference>
<evidence type="ECO:0000256" key="1">
    <source>
        <dbReference type="ARBA" id="ARBA00022448"/>
    </source>
</evidence>
<keyword evidence="6" id="KW-1185">Reference proteome</keyword>
<evidence type="ECO:0000313" key="5">
    <source>
        <dbReference type="EMBL" id="MBB4682454.1"/>
    </source>
</evidence>
<organism evidence="5 6">
    <name type="scientific">Crossiella cryophila</name>
    <dbReference type="NCBI Taxonomy" id="43355"/>
    <lineage>
        <taxon>Bacteria</taxon>
        <taxon>Bacillati</taxon>
        <taxon>Actinomycetota</taxon>
        <taxon>Actinomycetes</taxon>
        <taxon>Pseudonocardiales</taxon>
        <taxon>Pseudonocardiaceae</taxon>
        <taxon>Crossiella</taxon>
    </lineage>
</organism>
<reference evidence="5 6" key="1">
    <citation type="submission" date="2020-08" db="EMBL/GenBank/DDBJ databases">
        <title>Sequencing the genomes of 1000 actinobacteria strains.</title>
        <authorList>
            <person name="Klenk H.-P."/>
        </authorList>
    </citation>
    <scope>NUCLEOTIDE SEQUENCE [LARGE SCALE GENOMIC DNA]</scope>
    <source>
        <strain evidence="5 6">DSM 44230</strain>
    </source>
</reference>
<feature type="domain" description="ABC transporter" evidence="4">
    <location>
        <begin position="14"/>
        <end position="238"/>
    </location>
</feature>
<sequence>MNAPALPRPDASPVRVTGVAKQFGRTMALRDCDFALPPGSVTALVGPNGAGKSTLLSLIAGLARPSSGEIHVHGAPVRGRMHPDVSLLTQRRPLYDGFTVREMMRAGASLNSRWSAQRAEEVLDLLAGVDREAKVGTLSVGARTQVAIALALGRLPRVLLLDEPLSDLDPLARDETLRIVLTEVAERGTTVLLSSHLLTDLGDVCDHLLLLDEGRVQLAGDIGDTLAEHQVLVGPAGSAADITGTVIDSSGTERQRTVLVRGGAAPEGWLAERPDLESLVMGYLRASRTRRQAVSSPRPGR</sequence>
<name>A0A7W7CJN6_9PSEU</name>
<keyword evidence="3 5" id="KW-0067">ATP-binding</keyword>
<proteinExistence type="predicted"/>
<keyword evidence="1" id="KW-0813">Transport</keyword>
<gene>
    <name evidence="5" type="ORF">HNR67_008572</name>
</gene>
<dbReference type="SUPFAM" id="SSF52540">
    <property type="entry name" value="P-loop containing nucleoside triphosphate hydrolases"/>
    <property type="match status" value="1"/>
</dbReference>
<dbReference type="Gene3D" id="3.40.50.300">
    <property type="entry name" value="P-loop containing nucleotide triphosphate hydrolases"/>
    <property type="match status" value="1"/>
</dbReference>
<keyword evidence="2" id="KW-0547">Nucleotide-binding</keyword>
<evidence type="ECO:0000256" key="2">
    <source>
        <dbReference type="ARBA" id="ARBA00022741"/>
    </source>
</evidence>
<dbReference type="InterPro" id="IPR051782">
    <property type="entry name" value="ABC_Transporter_VariousFunc"/>
</dbReference>
<protein>
    <submittedName>
        <fullName evidence="5">ABC-2 type transport system ATP-binding protein</fullName>
    </submittedName>
</protein>
<dbReference type="GO" id="GO:0005524">
    <property type="term" value="F:ATP binding"/>
    <property type="evidence" value="ECO:0007669"/>
    <property type="project" value="UniProtKB-KW"/>
</dbReference>
<dbReference type="SMART" id="SM00382">
    <property type="entry name" value="AAA"/>
    <property type="match status" value="1"/>
</dbReference>